<dbReference type="GO" id="GO:0035925">
    <property type="term" value="F:mRNA 3'-UTR AU-rich region binding"/>
    <property type="evidence" value="ECO:0007669"/>
    <property type="project" value="TreeGrafter"/>
</dbReference>
<proteinExistence type="predicted"/>
<dbReference type="PANTHER" id="PTHR48106">
    <property type="entry name" value="QUINONE OXIDOREDUCTASE PIG3-RELATED"/>
    <property type="match status" value="1"/>
</dbReference>
<dbReference type="InterPro" id="IPR047618">
    <property type="entry name" value="QOR-like"/>
</dbReference>
<evidence type="ECO:0000259" key="3">
    <source>
        <dbReference type="SMART" id="SM00829"/>
    </source>
</evidence>
<dbReference type="InterPro" id="IPR036291">
    <property type="entry name" value="NAD(P)-bd_dom_sf"/>
</dbReference>
<dbReference type="Gene3D" id="3.40.50.720">
    <property type="entry name" value="NAD(P)-binding Rossmann-like Domain"/>
    <property type="match status" value="1"/>
</dbReference>
<keyword evidence="5" id="KW-1185">Reference proteome</keyword>
<comment type="caution">
    <text evidence="4">The sequence shown here is derived from an EMBL/GenBank/DDBJ whole genome shotgun (WGS) entry which is preliminary data.</text>
</comment>
<dbReference type="EMBL" id="JADCKQ010000008">
    <property type="protein sequence ID" value="MBI1494381.1"/>
    <property type="molecule type" value="Genomic_DNA"/>
</dbReference>
<dbReference type="SMART" id="SM00829">
    <property type="entry name" value="PKS_ER"/>
    <property type="match status" value="1"/>
</dbReference>
<dbReference type="Proteomes" id="UP000640583">
    <property type="component" value="Unassembled WGS sequence"/>
</dbReference>
<dbReference type="InterPro" id="IPR013154">
    <property type="entry name" value="ADH-like_N"/>
</dbReference>
<dbReference type="InterPro" id="IPR020843">
    <property type="entry name" value="ER"/>
</dbReference>
<keyword evidence="2" id="KW-0560">Oxidoreductase</keyword>
<evidence type="ECO:0000313" key="4">
    <source>
        <dbReference type="EMBL" id="MBI1494381.1"/>
    </source>
</evidence>
<dbReference type="InterPro" id="IPR013149">
    <property type="entry name" value="ADH-like_C"/>
</dbReference>
<dbReference type="InterPro" id="IPR002364">
    <property type="entry name" value="Quin_OxRdtase/zeta-crystal_CS"/>
</dbReference>
<protein>
    <submittedName>
        <fullName evidence="4">Quinone oxidoreductase</fullName>
    </submittedName>
</protein>
<dbReference type="GO" id="GO:0070402">
    <property type="term" value="F:NADPH binding"/>
    <property type="evidence" value="ECO:0007669"/>
    <property type="project" value="TreeGrafter"/>
</dbReference>
<dbReference type="InterPro" id="IPR011032">
    <property type="entry name" value="GroES-like_sf"/>
</dbReference>
<dbReference type="CDD" id="cd05286">
    <property type="entry name" value="QOR2"/>
    <property type="match status" value="1"/>
</dbReference>
<evidence type="ECO:0000256" key="1">
    <source>
        <dbReference type="ARBA" id="ARBA00022857"/>
    </source>
</evidence>
<dbReference type="FunFam" id="3.40.50.720:FF:000053">
    <property type="entry name" value="Quinone oxidoreductase 1"/>
    <property type="match status" value="1"/>
</dbReference>
<evidence type="ECO:0000313" key="5">
    <source>
        <dbReference type="Proteomes" id="UP000640583"/>
    </source>
</evidence>
<keyword evidence="1" id="KW-0521">NADP</keyword>
<sequence length="268" mass="28286">MPAGIGVEGAGVIEALGPEATGFSVGDRVAYIGGPAGAYSELRNIPIARLVKLPDWITDEIAAATIFKGLTAEYLIHRCVPVQADQWVLFHAAAGGVGSLACQWLRATGARVIGTVGSEEKIEIARANGCEHVFLSHDPDLAQKVRDLSGGVHVVYDSIGADTFIASLDSLRPRGSMVSIGAASGPPPEVNVGELVRRGSLHLTRPSIAHYTADPLEYQEASNRLFDALKEGSVQPAKITEFTLSDAANAQRLIEARKTTGSVVLRPN</sequence>
<name>A0A8J7LQ02_9RHOB</name>
<dbReference type="PROSITE" id="PS01162">
    <property type="entry name" value="QOR_ZETA_CRYSTAL"/>
    <property type="match status" value="1"/>
</dbReference>
<gene>
    <name evidence="4" type="ORF">H1D41_12095</name>
</gene>
<accession>A0A8J7LQ02</accession>
<dbReference type="PANTHER" id="PTHR48106:SF13">
    <property type="entry name" value="QUINONE OXIDOREDUCTASE-RELATED"/>
    <property type="match status" value="1"/>
</dbReference>
<feature type="domain" description="Enoyl reductase (ER)" evidence="3">
    <location>
        <begin position="1"/>
        <end position="265"/>
    </location>
</feature>
<dbReference type="Pfam" id="PF00107">
    <property type="entry name" value="ADH_zinc_N"/>
    <property type="match status" value="1"/>
</dbReference>
<dbReference type="GO" id="GO:0003960">
    <property type="term" value="F:quinone reductase (NADPH) activity"/>
    <property type="evidence" value="ECO:0007669"/>
    <property type="project" value="InterPro"/>
</dbReference>
<organism evidence="4 5">
    <name type="scientific">Halocynthiibacter styelae</name>
    <dbReference type="NCBI Taxonomy" id="2761955"/>
    <lineage>
        <taxon>Bacteria</taxon>
        <taxon>Pseudomonadati</taxon>
        <taxon>Pseudomonadota</taxon>
        <taxon>Alphaproteobacteria</taxon>
        <taxon>Rhodobacterales</taxon>
        <taxon>Paracoccaceae</taxon>
        <taxon>Halocynthiibacter</taxon>
    </lineage>
</organism>
<dbReference type="GO" id="GO:0005829">
    <property type="term" value="C:cytosol"/>
    <property type="evidence" value="ECO:0007669"/>
    <property type="project" value="TreeGrafter"/>
</dbReference>
<dbReference type="Gene3D" id="3.90.180.10">
    <property type="entry name" value="Medium-chain alcohol dehydrogenases, catalytic domain"/>
    <property type="match status" value="1"/>
</dbReference>
<dbReference type="AlphaFoldDB" id="A0A8J7LQ02"/>
<reference evidence="4" key="1">
    <citation type="submission" date="2020-10" db="EMBL/GenBank/DDBJ databases">
        <title>Paenihalocynthiibacter styelae gen. nov., sp. nov., isolated from stalked sea squirt Styela clava.</title>
        <authorList>
            <person name="Kim Y.-O."/>
            <person name="Yoon J.-H."/>
        </authorList>
    </citation>
    <scope>NUCLEOTIDE SEQUENCE</scope>
    <source>
        <strain evidence="4">MYP1-1</strain>
    </source>
</reference>
<evidence type="ECO:0000256" key="2">
    <source>
        <dbReference type="ARBA" id="ARBA00023002"/>
    </source>
</evidence>
<dbReference type="SUPFAM" id="SSF51735">
    <property type="entry name" value="NAD(P)-binding Rossmann-fold domains"/>
    <property type="match status" value="1"/>
</dbReference>
<dbReference type="SUPFAM" id="SSF50129">
    <property type="entry name" value="GroES-like"/>
    <property type="match status" value="1"/>
</dbReference>
<dbReference type="GO" id="GO:0008270">
    <property type="term" value="F:zinc ion binding"/>
    <property type="evidence" value="ECO:0007669"/>
    <property type="project" value="InterPro"/>
</dbReference>
<dbReference type="Pfam" id="PF08240">
    <property type="entry name" value="ADH_N"/>
    <property type="match status" value="1"/>
</dbReference>